<dbReference type="AlphaFoldDB" id="A0A2I0CRJ2"/>
<gene>
    <name evidence="2" type="ORF">CW360_06105</name>
</gene>
<dbReference type="Pfam" id="PF00849">
    <property type="entry name" value="PseudoU_synth_2"/>
    <property type="match status" value="1"/>
</dbReference>
<dbReference type="Proteomes" id="UP000242861">
    <property type="component" value="Unassembled WGS sequence"/>
</dbReference>
<dbReference type="GO" id="GO:0000455">
    <property type="term" value="P:enzyme-directed rRNA pseudouridine synthesis"/>
    <property type="evidence" value="ECO:0007669"/>
    <property type="project" value="TreeGrafter"/>
</dbReference>
<dbReference type="InterPro" id="IPR006145">
    <property type="entry name" value="PsdUridine_synth_RsuA/RluA"/>
</dbReference>
<evidence type="ECO:0000313" key="3">
    <source>
        <dbReference type="Proteomes" id="UP000242861"/>
    </source>
</evidence>
<dbReference type="GO" id="GO:0003723">
    <property type="term" value="F:RNA binding"/>
    <property type="evidence" value="ECO:0007669"/>
    <property type="project" value="InterPro"/>
</dbReference>
<evidence type="ECO:0000313" key="2">
    <source>
        <dbReference type="EMBL" id="PKF71744.1"/>
    </source>
</evidence>
<comment type="caution">
    <text evidence="2">The sequence shown here is derived from an EMBL/GenBank/DDBJ whole genome shotgun (WGS) entry which is preliminary data.</text>
</comment>
<dbReference type="PANTHER" id="PTHR21600:SF84">
    <property type="entry name" value="PSEUDOURIDINE SYNTHASE RSUA_RLUA-LIKE DOMAIN-CONTAINING PROTEIN"/>
    <property type="match status" value="1"/>
</dbReference>
<dbReference type="InterPro" id="IPR020103">
    <property type="entry name" value="PsdUridine_synth_cat_dom_sf"/>
</dbReference>
<dbReference type="GO" id="GO:0140098">
    <property type="term" value="F:catalytic activity, acting on RNA"/>
    <property type="evidence" value="ECO:0007669"/>
    <property type="project" value="UniProtKB-ARBA"/>
</dbReference>
<dbReference type="EMBL" id="PIYS01000008">
    <property type="protein sequence ID" value="PKF71744.1"/>
    <property type="molecule type" value="Genomic_DNA"/>
</dbReference>
<proteinExistence type="predicted"/>
<feature type="domain" description="Pseudouridine synthase RsuA/RluA-like" evidence="1">
    <location>
        <begin position="90"/>
        <end position="237"/>
    </location>
</feature>
<dbReference type="PROSITE" id="PS01129">
    <property type="entry name" value="PSI_RLU"/>
    <property type="match status" value="1"/>
</dbReference>
<reference evidence="3" key="1">
    <citation type="submission" date="2017-12" db="EMBL/GenBank/DDBJ databases">
        <authorList>
            <person name="Yu X.-Y."/>
        </authorList>
    </citation>
    <scope>NUCLEOTIDE SEQUENCE [LARGE SCALE GENOMIC DNA]</scope>
    <source>
        <strain evidence="3">ZYSR67-Z</strain>
    </source>
</reference>
<dbReference type="SUPFAM" id="SSF55120">
    <property type="entry name" value="Pseudouridine synthase"/>
    <property type="match status" value="1"/>
</dbReference>
<name>A0A2I0CRJ2_9PSED</name>
<organism evidence="2 3">
    <name type="scientific">Pseudomonas fluvialis</name>
    <dbReference type="NCBI Taxonomy" id="1793966"/>
    <lineage>
        <taxon>Bacteria</taxon>
        <taxon>Pseudomonadati</taxon>
        <taxon>Pseudomonadota</taxon>
        <taxon>Gammaproteobacteria</taxon>
        <taxon>Pseudomonadales</taxon>
        <taxon>Pseudomonadaceae</taxon>
        <taxon>Pseudomonas</taxon>
    </lineage>
</organism>
<dbReference type="InterPro" id="IPR006224">
    <property type="entry name" value="PsdUridine_synth_RluA-like_CS"/>
</dbReference>
<dbReference type="Gene3D" id="3.30.2350.10">
    <property type="entry name" value="Pseudouridine synthase"/>
    <property type="match status" value="1"/>
</dbReference>
<dbReference type="RefSeq" id="WP_101193090.1">
    <property type="nucleotide sequence ID" value="NZ_PIYS01000008.1"/>
</dbReference>
<sequence length="292" mass="33394">MSESPLIGASHLHLPAGPWRWLLDGLCDVLPGVDRATWLARLQQGKVLFQGQPLAVDSPYREGMRVEYFREVANEREIPFAVEILHHDEHLLVVDKPHFLAVAPAGQWVEQTVLRRLQRQLQLPELVPLHRLDRLTAGVMLLSCQRSSRDAYLSLFRQQRMHKVYEAVAGPLLGLAWPYQAAHCLQPGEPFFRMQAVSGPANAWTTLQVLERGSAYWRYRLQPQTGRKHQLRVQMAALGAPLRHDPLYPQLQAHDVDDFTQPLQLLARSLHFDDPLSGLPRHFLSQRQLLPL</sequence>
<dbReference type="PANTHER" id="PTHR21600">
    <property type="entry name" value="MITOCHONDRIAL RNA PSEUDOURIDINE SYNTHASE"/>
    <property type="match status" value="1"/>
</dbReference>
<accession>A0A2I0CRJ2</accession>
<dbReference type="GO" id="GO:0009982">
    <property type="term" value="F:pseudouridine synthase activity"/>
    <property type="evidence" value="ECO:0007669"/>
    <property type="project" value="InterPro"/>
</dbReference>
<evidence type="ECO:0000259" key="1">
    <source>
        <dbReference type="Pfam" id="PF00849"/>
    </source>
</evidence>
<protein>
    <submittedName>
        <fullName evidence="2">Pseudouridine synthase</fullName>
    </submittedName>
</protein>
<dbReference type="InterPro" id="IPR050188">
    <property type="entry name" value="RluA_PseudoU_synthase"/>
</dbReference>